<keyword evidence="3" id="KW-0539">Nucleus</keyword>
<dbReference type="STRING" id="1157962.A0A250XK67"/>
<dbReference type="CDD" id="cd00577">
    <property type="entry name" value="PCNA"/>
    <property type="match status" value="1"/>
</dbReference>
<proteinExistence type="inferred from homology"/>
<dbReference type="GO" id="GO:0006272">
    <property type="term" value="P:leading strand elongation"/>
    <property type="evidence" value="ECO:0007669"/>
    <property type="project" value="TreeGrafter"/>
</dbReference>
<evidence type="ECO:0000256" key="3">
    <source>
        <dbReference type="RuleBase" id="RU000641"/>
    </source>
</evidence>
<dbReference type="PANTHER" id="PTHR11352:SF0">
    <property type="entry name" value="PROLIFERATING CELL NUCLEAR ANTIGEN"/>
    <property type="match status" value="1"/>
</dbReference>
<accession>A0A250XK67</accession>
<comment type="function">
    <text evidence="3">This protein is an auxiliary protein of DNA polymerase delta and is involved in the control of eukaryotic DNA replication by increasing the polymerase's processivity during elongation of the leading strand.</text>
</comment>
<evidence type="ECO:0000256" key="1">
    <source>
        <dbReference type="ARBA" id="ARBA00010462"/>
    </source>
</evidence>
<dbReference type="InterPro" id="IPR000730">
    <property type="entry name" value="Pr_cel_nuc_antig"/>
</dbReference>
<feature type="domain" description="Major capsid protein C-terminal" evidence="7">
    <location>
        <begin position="459"/>
        <end position="666"/>
    </location>
</feature>
<dbReference type="OrthoDB" id="540070at2759"/>
<feature type="domain" description="Proliferating cell nuclear antigen PCNA C-terminal" evidence="6">
    <location>
        <begin position="137"/>
        <end position="194"/>
    </location>
</feature>
<organism evidence="9 10">
    <name type="scientific">Chlamydomonas eustigma</name>
    <dbReference type="NCBI Taxonomy" id="1157962"/>
    <lineage>
        <taxon>Eukaryota</taxon>
        <taxon>Viridiplantae</taxon>
        <taxon>Chlorophyta</taxon>
        <taxon>core chlorophytes</taxon>
        <taxon>Chlorophyceae</taxon>
        <taxon>CS clade</taxon>
        <taxon>Chlamydomonadales</taxon>
        <taxon>Chlamydomonadaceae</taxon>
        <taxon>Chlamydomonas</taxon>
    </lineage>
</organism>
<dbReference type="Pfam" id="PF00705">
    <property type="entry name" value="PCNA_N"/>
    <property type="match status" value="1"/>
</dbReference>
<dbReference type="InterPro" id="IPR022648">
    <property type="entry name" value="Pr_cel_nuc_antig_N"/>
</dbReference>
<dbReference type="GO" id="GO:0005198">
    <property type="term" value="F:structural molecule activity"/>
    <property type="evidence" value="ECO:0007669"/>
    <property type="project" value="InterPro"/>
</dbReference>
<evidence type="ECO:0000313" key="9">
    <source>
        <dbReference type="EMBL" id="GAX83312.1"/>
    </source>
</evidence>
<evidence type="ECO:0000313" key="10">
    <source>
        <dbReference type="Proteomes" id="UP000232323"/>
    </source>
</evidence>
<dbReference type="EMBL" id="BEGY01000096">
    <property type="protein sequence ID" value="GAX83312.1"/>
    <property type="molecule type" value="Genomic_DNA"/>
</dbReference>
<reference evidence="9 10" key="1">
    <citation type="submission" date="2017-08" db="EMBL/GenBank/DDBJ databases">
        <title>Acidophilic green algal genome provides insights into adaptation to an acidic environment.</title>
        <authorList>
            <person name="Hirooka S."/>
            <person name="Hirose Y."/>
            <person name="Kanesaki Y."/>
            <person name="Higuchi S."/>
            <person name="Fujiwara T."/>
            <person name="Onuma R."/>
            <person name="Era A."/>
            <person name="Ohbayashi R."/>
            <person name="Uzuka A."/>
            <person name="Nozaki H."/>
            <person name="Yoshikawa H."/>
            <person name="Miyagishima S.Y."/>
        </authorList>
    </citation>
    <scope>NUCLEOTIDE SEQUENCE [LARGE SCALE GENOMIC DNA]</scope>
    <source>
        <strain evidence="9 10">NIES-2499</strain>
    </source>
</reference>
<dbReference type="SUPFAM" id="SSF55979">
    <property type="entry name" value="DNA clamp"/>
    <property type="match status" value="2"/>
</dbReference>
<dbReference type="SUPFAM" id="SSF49749">
    <property type="entry name" value="Group II dsDNA viruses VP"/>
    <property type="match status" value="2"/>
</dbReference>
<dbReference type="InterPro" id="IPR016112">
    <property type="entry name" value="VP_dsDNA_II"/>
</dbReference>
<dbReference type="Proteomes" id="UP000232323">
    <property type="component" value="Unassembled WGS sequence"/>
</dbReference>
<dbReference type="InterPro" id="IPR031654">
    <property type="entry name" value="Capsid_N"/>
</dbReference>
<dbReference type="Gene3D" id="3.70.10.10">
    <property type="match status" value="1"/>
</dbReference>
<gene>
    <name evidence="9" type="ORF">CEUSTIGMA_g10738.t1</name>
</gene>
<dbReference type="InterPro" id="IPR007542">
    <property type="entry name" value="MCP_C"/>
</dbReference>
<evidence type="ECO:0000259" key="8">
    <source>
        <dbReference type="Pfam" id="PF16903"/>
    </source>
</evidence>
<sequence length="671" mass="76199">MLDENQDHVLLIKTVQSVAFKTLTDALKELVTDTNIEFGPQGIKILEFCENRVVLVHLFLDAAKFEHYYCPSTTIIGINMLNFYKLIKTINSSDTLSLLMHKDDINHLGIRIENSAKNSRTTFKLQLMELDRFDISVPPTQFNTVIVMPSLDFQKICRDMKNVGDNVDIKNIGQQLFFSCEGEFCCQETILSDAPDSGGGGIMHQVYQEFTEMGGGLMQLVAYGAQDIYLTGTPQVTFFKSLYRRCTNFAIESIEQTFNGNADFGKKVTCSISRNGDLIWRIYLRIELPSVIVKPGQAFRWNNWLGHVLVRQVDVEIGGQRIDKHQGEWLNVWNELTQDTGKQLGYANMVGNTPNLNTLVSNPTTATSNIIVPGEVLYIPFVFWFNKNPGLALPLIALQYHEVKVNLEIREAKECYWSGTYDQSQPVGSQYTTDLSQIGYLSMNMASLYVDYIFLDSEERKRFAQVSHEYLIDQLQSVEESTTIRNPKVKLVFNHPCKELIFYAQRDDVYTDTVTNQELYGRQWFNYSDTPDNIMNIPLSQGEVGGTGGYMDSYQTLNTTGRNCIHLSKLVLNGHDRFSPARDGRYFNLVQPFQHHKNIPTMGINVYSFALKPEEHQPSGTCNFSRIDTAILDVVLSKNVPLNSVTRVKIFTVNYNVLRIMSGMGGMAYSN</sequence>
<dbReference type="Pfam" id="PF16903">
    <property type="entry name" value="Capsid_N"/>
    <property type="match status" value="1"/>
</dbReference>
<keyword evidence="4" id="KW-0235">DNA replication</keyword>
<dbReference type="Gene3D" id="2.70.9.20">
    <property type="entry name" value="Major capsid protein Vp54"/>
    <property type="match status" value="1"/>
</dbReference>
<comment type="similarity">
    <text evidence="1 4">Belongs to the PCNA family.</text>
</comment>
<dbReference type="PRINTS" id="PR00339">
    <property type="entry name" value="PCNACYCLIN"/>
</dbReference>
<name>A0A250XK67_9CHLO</name>
<dbReference type="InterPro" id="IPR046938">
    <property type="entry name" value="DNA_clamp_sf"/>
</dbReference>
<keyword evidence="2 4" id="KW-0238">DNA-binding</keyword>
<dbReference type="InterPro" id="IPR038519">
    <property type="entry name" value="MCP_C_sf"/>
</dbReference>
<evidence type="ECO:0000256" key="2">
    <source>
        <dbReference type="ARBA" id="ARBA00023125"/>
    </source>
</evidence>
<dbReference type="GO" id="GO:0006298">
    <property type="term" value="P:mismatch repair"/>
    <property type="evidence" value="ECO:0007669"/>
    <property type="project" value="TreeGrafter"/>
</dbReference>
<dbReference type="Gene3D" id="2.70.9.10">
    <property type="entry name" value="Adenovirus Type 2 Hexon, domain 4"/>
    <property type="match status" value="1"/>
</dbReference>
<dbReference type="GO" id="GO:0006275">
    <property type="term" value="P:regulation of DNA replication"/>
    <property type="evidence" value="ECO:0007669"/>
    <property type="project" value="InterPro"/>
</dbReference>
<dbReference type="GO" id="GO:0003677">
    <property type="term" value="F:DNA binding"/>
    <property type="evidence" value="ECO:0007669"/>
    <property type="project" value="UniProtKB-KW"/>
</dbReference>
<dbReference type="AlphaFoldDB" id="A0A250XK67"/>
<protein>
    <recommendedName>
        <fullName evidence="3">DNA sliding clamp PCNA</fullName>
    </recommendedName>
</protein>
<feature type="domain" description="Major capsid protein N-terminal" evidence="8">
    <location>
        <begin position="237"/>
        <end position="456"/>
    </location>
</feature>
<evidence type="ECO:0000259" key="5">
    <source>
        <dbReference type="Pfam" id="PF00705"/>
    </source>
</evidence>
<dbReference type="Pfam" id="PF04451">
    <property type="entry name" value="Capsid_NCLDV"/>
    <property type="match status" value="1"/>
</dbReference>
<dbReference type="NCBIfam" id="TIGR00590">
    <property type="entry name" value="pcna"/>
    <property type="match status" value="1"/>
</dbReference>
<dbReference type="GO" id="GO:0030337">
    <property type="term" value="F:DNA polymerase processivity factor activity"/>
    <property type="evidence" value="ECO:0007669"/>
    <property type="project" value="InterPro"/>
</dbReference>
<comment type="subcellular location">
    <subcellularLocation>
        <location evidence="3">Nucleus</location>
    </subcellularLocation>
</comment>
<dbReference type="GO" id="GO:0019985">
    <property type="term" value="P:translesion synthesis"/>
    <property type="evidence" value="ECO:0007669"/>
    <property type="project" value="TreeGrafter"/>
</dbReference>
<dbReference type="PANTHER" id="PTHR11352">
    <property type="entry name" value="PROLIFERATING CELL NUCLEAR ANTIGEN"/>
    <property type="match status" value="1"/>
</dbReference>
<evidence type="ECO:0000259" key="7">
    <source>
        <dbReference type="Pfam" id="PF04451"/>
    </source>
</evidence>
<dbReference type="GO" id="GO:0043626">
    <property type="term" value="C:PCNA complex"/>
    <property type="evidence" value="ECO:0007669"/>
    <property type="project" value="TreeGrafter"/>
</dbReference>
<comment type="caution">
    <text evidence="9">The sequence shown here is derived from an EMBL/GenBank/DDBJ whole genome shotgun (WGS) entry which is preliminary data.</text>
</comment>
<evidence type="ECO:0000259" key="6">
    <source>
        <dbReference type="Pfam" id="PF02747"/>
    </source>
</evidence>
<evidence type="ECO:0000256" key="4">
    <source>
        <dbReference type="RuleBase" id="RU003671"/>
    </source>
</evidence>
<keyword evidence="10" id="KW-1185">Reference proteome</keyword>
<dbReference type="InterPro" id="IPR022649">
    <property type="entry name" value="Pr_cel_nuc_antig_C"/>
</dbReference>
<dbReference type="Pfam" id="PF02747">
    <property type="entry name" value="PCNA_C"/>
    <property type="match status" value="1"/>
</dbReference>
<feature type="domain" description="Proliferating cell nuclear antigen PCNA N-terminal" evidence="5">
    <location>
        <begin position="13"/>
        <end position="131"/>
    </location>
</feature>